<evidence type="ECO:0000259" key="6">
    <source>
        <dbReference type="Pfam" id="PF08543"/>
    </source>
</evidence>
<keyword evidence="3" id="KW-0547">Nucleotide-binding</keyword>
<protein>
    <recommendedName>
        <fullName evidence="1">pyridoxal kinase</fullName>
        <ecNumber evidence="1">2.7.1.35</ecNumber>
    </recommendedName>
</protein>
<evidence type="ECO:0000313" key="8">
    <source>
        <dbReference type="Proteomes" id="UP001055149"/>
    </source>
</evidence>
<dbReference type="EC" id="2.7.1.35" evidence="1"/>
<evidence type="ECO:0000256" key="5">
    <source>
        <dbReference type="ARBA" id="ARBA00022840"/>
    </source>
</evidence>
<dbReference type="InterPro" id="IPR013749">
    <property type="entry name" value="PM/HMP-P_kinase-1"/>
</dbReference>
<comment type="caution">
    <text evidence="7">The sequence shown here is derived from an EMBL/GenBank/DDBJ whole genome shotgun (WGS) entry which is preliminary data.</text>
</comment>
<dbReference type="RefSeq" id="WP_244054917.1">
    <property type="nucleotide sequence ID" value="NZ_BQXH01000006.1"/>
</dbReference>
<dbReference type="Pfam" id="PF08543">
    <property type="entry name" value="Phos_pyr_kin"/>
    <property type="match status" value="1"/>
</dbReference>
<accession>A0ABQ5JH21</accession>
<dbReference type="InterPro" id="IPR029056">
    <property type="entry name" value="Ribokinase-like"/>
</dbReference>
<dbReference type="PANTHER" id="PTHR10534">
    <property type="entry name" value="PYRIDOXAL KINASE"/>
    <property type="match status" value="1"/>
</dbReference>
<dbReference type="GO" id="GO:0016301">
    <property type="term" value="F:kinase activity"/>
    <property type="evidence" value="ECO:0007669"/>
    <property type="project" value="UniProtKB-KW"/>
</dbReference>
<keyword evidence="2" id="KW-0808">Transferase</keyword>
<dbReference type="PANTHER" id="PTHR10534:SF2">
    <property type="entry name" value="PYRIDOXAL KINASE"/>
    <property type="match status" value="1"/>
</dbReference>
<keyword evidence="4 7" id="KW-0418">Kinase</keyword>
<dbReference type="InterPro" id="IPR004625">
    <property type="entry name" value="PyrdxlKinase"/>
</dbReference>
<evidence type="ECO:0000256" key="3">
    <source>
        <dbReference type="ARBA" id="ARBA00022741"/>
    </source>
</evidence>
<evidence type="ECO:0000256" key="2">
    <source>
        <dbReference type="ARBA" id="ARBA00022679"/>
    </source>
</evidence>
<evidence type="ECO:0000313" key="7">
    <source>
        <dbReference type="EMBL" id="GKS81151.1"/>
    </source>
</evidence>
<evidence type="ECO:0000256" key="4">
    <source>
        <dbReference type="ARBA" id="ARBA00022777"/>
    </source>
</evidence>
<proteinExistence type="predicted"/>
<dbReference type="NCBIfam" id="NF005491">
    <property type="entry name" value="PRK07105.1"/>
    <property type="match status" value="1"/>
</dbReference>
<gene>
    <name evidence="7" type="ORF">LPAF129_08370</name>
</gene>
<name>A0ABQ5JH21_9LACO</name>
<dbReference type="Gene3D" id="3.40.1190.20">
    <property type="match status" value="1"/>
</dbReference>
<sequence>MSQNILVSQDLSCFGQVSLLTALPLLSASGLNVTALPTALLSTHTGGFGQNTYLDLSHEMGQIINHWHELNLTFSAVYLGYLGQQPLRQLLARLPKITDPDSMILLDPVMGDHGKLYQGFDQSYVTDMRALLPQAHVLTPNLTEAAFLLGQPELSHGGLVAAKLAVKELHDQFQVPVVLVTGVPVNEQEIAVVGQTKEQPLWTEIRPRIAANYFGTGDIFAAALFAGLLHGLSAQKASIAAMDLLSHAITVRQSEPEIDPRLGINYSQALPQFLQQINKGAHFNER</sequence>
<organism evidence="7 8">
    <name type="scientific">Ligilactobacillus pabuli</name>
    <dbReference type="NCBI Taxonomy" id="2886039"/>
    <lineage>
        <taxon>Bacteria</taxon>
        <taxon>Bacillati</taxon>
        <taxon>Bacillota</taxon>
        <taxon>Bacilli</taxon>
        <taxon>Lactobacillales</taxon>
        <taxon>Lactobacillaceae</taxon>
        <taxon>Ligilactobacillus</taxon>
    </lineage>
</organism>
<evidence type="ECO:0000256" key="1">
    <source>
        <dbReference type="ARBA" id="ARBA00012104"/>
    </source>
</evidence>
<keyword evidence="8" id="KW-1185">Reference proteome</keyword>
<keyword evidence="5" id="KW-0067">ATP-binding</keyword>
<dbReference type="EMBL" id="BQXH01000006">
    <property type="protein sequence ID" value="GKS81151.1"/>
    <property type="molecule type" value="Genomic_DNA"/>
</dbReference>
<dbReference type="Proteomes" id="UP001055149">
    <property type="component" value="Unassembled WGS sequence"/>
</dbReference>
<reference evidence="7" key="1">
    <citation type="journal article" date="2022" name="Int. J. Syst. Evol. Microbiol.">
        <title>A novel species of lactic acid bacteria, Ligilactobacillus pabuli sp. nov., isolated from alfalfa silage.</title>
        <authorList>
            <person name="Tohno M."/>
            <person name="Tanizawa Y."/>
            <person name="Sawada H."/>
            <person name="Sakamoto M."/>
            <person name="Ohkuma M."/>
            <person name="Kobayashi H."/>
        </authorList>
    </citation>
    <scope>NUCLEOTIDE SEQUENCE</scope>
    <source>
        <strain evidence="7">AF129</strain>
    </source>
</reference>
<feature type="domain" description="Pyridoxamine kinase/Phosphomethylpyrimidine kinase" evidence="6">
    <location>
        <begin position="72"/>
        <end position="250"/>
    </location>
</feature>
<dbReference type="SUPFAM" id="SSF53613">
    <property type="entry name" value="Ribokinase-like"/>
    <property type="match status" value="1"/>
</dbReference>